<proteinExistence type="predicted"/>
<dbReference type="EMBL" id="JAODUO010000693">
    <property type="protein sequence ID" value="KAK2175991.1"/>
    <property type="molecule type" value="Genomic_DNA"/>
</dbReference>
<keyword evidence="2" id="KW-1185">Reference proteome</keyword>
<dbReference type="SUPFAM" id="SSF51445">
    <property type="entry name" value="(Trans)glycosidases"/>
    <property type="match status" value="1"/>
</dbReference>
<evidence type="ECO:0000313" key="1">
    <source>
        <dbReference type="EMBL" id="KAK2175991.1"/>
    </source>
</evidence>
<accession>A0AAD9NPL4</accession>
<name>A0AAD9NPL4_RIDPI</name>
<dbReference type="Gene3D" id="3.20.20.80">
    <property type="entry name" value="Glycosidases"/>
    <property type="match status" value="1"/>
</dbReference>
<dbReference type="AlphaFoldDB" id="A0AAD9NPL4"/>
<gene>
    <name evidence="1" type="ORF">NP493_692g07042</name>
</gene>
<feature type="non-terminal residue" evidence="1">
    <location>
        <position position="1"/>
    </location>
</feature>
<reference evidence="1" key="1">
    <citation type="journal article" date="2023" name="Mol. Biol. Evol.">
        <title>Third-Generation Sequencing Reveals the Adaptive Role of the Epigenome in Three Deep-Sea Polychaetes.</title>
        <authorList>
            <person name="Perez M."/>
            <person name="Aroh O."/>
            <person name="Sun Y."/>
            <person name="Lan Y."/>
            <person name="Juniper S.K."/>
            <person name="Young C.R."/>
            <person name="Angers B."/>
            <person name="Qian P.Y."/>
        </authorList>
    </citation>
    <scope>NUCLEOTIDE SEQUENCE</scope>
    <source>
        <strain evidence="1">R07B-5</strain>
    </source>
</reference>
<sequence>VILSLASHLYFDHPQEPDPEERGNYWAARYVDTQKVFKYRPDNVYDNIDVDWFGHPLTRDVACSTNVNCIPLKNPENIVGVD</sequence>
<dbReference type="Proteomes" id="UP001209878">
    <property type="component" value="Unassembled WGS sequence"/>
</dbReference>
<comment type="caution">
    <text evidence="1">The sequence shown here is derived from an EMBL/GenBank/DDBJ whole genome shotgun (WGS) entry which is preliminary data.</text>
</comment>
<organism evidence="1 2">
    <name type="scientific">Ridgeia piscesae</name>
    <name type="common">Tubeworm</name>
    <dbReference type="NCBI Taxonomy" id="27915"/>
    <lineage>
        <taxon>Eukaryota</taxon>
        <taxon>Metazoa</taxon>
        <taxon>Spiralia</taxon>
        <taxon>Lophotrochozoa</taxon>
        <taxon>Annelida</taxon>
        <taxon>Polychaeta</taxon>
        <taxon>Sedentaria</taxon>
        <taxon>Canalipalpata</taxon>
        <taxon>Sabellida</taxon>
        <taxon>Siboglinidae</taxon>
        <taxon>Ridgeia</taxon>
    </lineage>
</organism>
<dbReference type="InterPro" id="IPR017853">
    <property type="entry name" value="GH"/>
</dbReference>
<evidence type="ECO:0000313" key="2">
    <source>
        <dbReference type="Proteomes" id="UP001209878"/>
    </source>
</evidence>
<protein>
    <submittedName>
        <fullName evidence="1">Uncharacterized protein</fullName>
    </submittedName>
</protein>